<feature type="transmembrane region" description="Helical" evidence="6">
    <location>
        <begin position="217"/>
        <end position="238"/>
    </location>
</feature>
<feature type="transmembrane region" description="Helical" evidence="6">
    <location>
        <begin position="276"/>
        <end position="293"/>
    </location>
</feature>
<keyword evidence="4 6" id="KW-1133">Transmembrane helix</keyword>
<dbReference type="GO" id="GO:0016020">
    <property type="term" value="C:membrane"/>
    <property type="evidence" value="ECO:0007669"/>
    <property type="project" value="UniProtKB-SubCell"/>
</dbReference>
<name>A0A2M7AQ69_9BACT</name>
<feature type="transmembrane region" description="Helical" evidence="6">
    <location>
        <begin position="186"/>
        <end position="205"/>
    </location>
</feature>
<evidence type="ECO:0000256" key="6">
    <source>
        <dbReference type="SAM" id="Phobius"/>
    </source>
</evidence>
<evidence type="ECO:0000256" key="2">
    <source>
        <dbReference type="ARBA" id="ARBA00007362"/>
    </source>
</evidence>
<dbReference type="Pfam" id="PF00892">
    <property type="entry name" value="EamA"/>
    <property type="match status" value="2"/>
</dbReference>
<dbReference type="PANTHER" id="PTHR32322">
    <property type="entry name" value="INNER MEMBRANE TRANSPORTER"/>
    <property type="match status" value="1"/>
</dbReference>
<dbReference type="SUPFAM" id="SSF103481">
    <property type="entry name" value="Multidrug resistance efflux transporter EmrE"/>
    <property type="match status" value="2"/>
</dbReference>
<keyword evidence="5 6" id="KW-0472">Membrane</keyword>
<organism evidence="8 9">
    <name type="scientific">Candidatus Woesebacteria bacterium CG06_land_8_20_14_3_00_39_27</name>
    <dbReference type="NCBI Taxonomy" id="1975057"/>
    <lineage>
        <taxon>Bacteria</taxon>
        <taxon>Candidatus Woeseibacteriota</taxon>
    </lineage>
</organism>
<dbReference type="InterPro" id="IPR037185">
    <property type="entry name" value="EmrE-like"/>
</dbReference>
<sequence length="299" mass="32737">MNPHRLKAYILLLIVAVIWGIAGPVIKFTLGGFPPLLFLTYRFGLSTLVAVILFFLLGFHFPKDKKTKVGLILYGFITSTVTLGFLFFGQEKTTALDATLIILINPILISLAGVRFLKERITLKERVGITIAFLGIILTIIEPFLQNGHSLTRFSGNILVFISLLVAAWGAVLAKKLLRAEVDPLTLTNISFIIGFLTLAPFAILKYKISAITSVPLPYHLGVIFMALVSGSLAYFLANKAQKTIEISEAAVFSYLQPIFAAPLAVVWLGEAITPVFLLGATIITVGVVIAETKKRRYN</sequence>
<evidence type="ECO:0000256" key="4">
    <source>
        <dbReference type="ARBA" id="ARBA00022989"/>
    </source>
</evidence>
<evidence type="ECO:0000256" key="5">
    <source>
        <dbReference type="ARBA" id="ARBA00023136"/>
    </source>
</evidence>
<feature type="transmembrane region" description="Helical" evidence="6">
    <location>
        <begin position="71"/>
        <end position="89"/>
    </location>
</feature>
<feature type="transmembrane region" description="Helical" evidence="6">
    <location>
        <begin position="9"/>
        <end position="30"/>
    </location>
</feature>
<feature type="transmembrane region" description="Helical" evidence="6">
    <location>
        <begin position="126"/>
        <end position="145"/>
    </location>
</feature>
<dbReference type="Proteomes" id="UP000230972">
    <property type="component" value="Unassembled WGS sequence"/>
</dbReference>
<protein>
    <recommendedName>
        <fullName evidence="7">EamA domain-containing protein</fullName>
    </recommendedName>
</protein>
<gene>
    <name evidence="8" type="ORF">COS80_01355</name>
</gene>
<keyword evidence="3 6" id="KW-0812">Transmembrane</keyword>
<dbReference type="PANTHER" id="PTHR32322:SF2">
    <property type="entry name" value="EAMA DOMAIN-CONTAINING PROTEIN"/>
    <property type="match status" value="1"/>
</dbReference>
<feature type="transmembrane region" description="Helical" evidence="6">
    <location>
        <begin position="95"/>
        <end position="114"/>
    </location>
</feature>
<comment type="subcellular location">
    <subcellularLocation>
        <location evidence="1">Membrane</location>
        <topology evidence="1">Multi-pass membrane protein</topology>
    </subcellularLocation>
</comment>
<dbReference type="AlphaFoldDB" id="A0A2M7AQ69"/>
<comment type="similarity">
    <text evidence="2">Belongs to the EamA transporter family.</text>
</comment>
<comment type="caution">
    <text evidence="8">The sequence shown here is derived from an EMBL/GenBank/DDBJ whole genome shotgun (WGS) entry which is preliminary data.</text>
</comment>
<feature type="transmembrane region" description="Helical" evidence="6">
    <location>
        <begin position="250"/>
        <end position="270"/>
    </location>
</feature>
<reference evidence="9" key="1">
    <citation type="submission" date="2017-09" db="EMBL/GenBank/DDBJ databases">
        <title>Depth-based differentiation of microbial function through sediment-hosted aquifers and enrichment of novel symbionts in the deep terrestrial subsurface.</title>
        <authorList>
            <person name="Probst A.J."/>
            <person name="Ladd B."/>
            <person name="Jarett J.K."/>
            <person name="Geller-Mcgrath D.E."/>
            <person name="Sieber C.M.K."/>
            <person name="Emerson J.B."/>
            <person name="Anantharaman K."/>
            <person name="Thomas B.C."/>
            <person name="Malmstrom R."/>
            <person name="Stieglmeier M."/>
            <person name="Klingl A."/>
            <person name="Woyke T."/>
            <person name="Ryan C.M."/>
            <person name="Banfield J.F."/>
        </authorList>
    </citation>
    <scope>NUCLEOTIDE SEQUENCE [LARGE SCALE GENOMIC DNA]</scope>
</reference>
<dbReference type="InterPro" id="IPR000620">
    <property type="entry name" value="EamA_dom"/>
</dbReference>
<accession>A0A2M7AQ69</accession>
<dbReference type="InterPro" id="IPR050638">
    <property type="entry name" value="AA-Vitamin_Transporters"/>
</dbReference>
<dbReference type="EMBL" id="PEWC01000030">
    <property type="protein sequence ID" value="PIU71787.1"/>
    <property type="molecule type" value="Genomic_DNA"/>
</dbReference>
<evidence type="ECO:0000259" key="7">
    <source>
        <dbReference type="Pfam" id="PF00892"/>
    </source>
</evidence>
<feature type="transmembrane region" description="Helical" evidence="6">
    <location>
        <begin position="36"/>
        <end position="59"/>
    </location>
</feature>
<feature type="transmembrane region" description="Helical" evidence="6">
    <location>
        <begin position="157"/>
        <end position="174"/>
    </location>
</feature>
<evidence type="ECO:0000313" key="9">
    <source>
        <dbReference type="Proteomes" id="UP000230972"/>
    </source>
</evidence>
<evidence type="ECO:0000256" key="3">
    <source>
        <dbReference type="ARBA" id="ARBA00022692"/>
    </source>
</evidence>
<feature type="domain" description="EamA" evidence="7">
    <location>
        <begin position="155"/>
        <end position="290"/>
    </location>
</feature>
<proteinExistence type="inferred from homology"/>
<feature type="domain" description="EamA" evidence="7">
    <location>
        <begin position="7"/>
        <end position="140"/>
    </location>
</feature>
<evidence type="ECO:0000256" key="1">
    <source>
        <dbReference type="ARBA" id="ARBA00004141"/>
    </source>
</evidence>
<evidence type="ECO:0000313" key="8">
    <source>
        <dbReference type="EMBL" id="PIU71787.1"/>
    </source>
</evidence>